<reference evidence="7 8" key="1">
    <citation type="submission" date="2017-02" db="EMBL/GenBank/DDBJ databases">
        <authorList>
            <person name="Peterson S.W."/>
        </authorList>
    </citation>
    <scope>NUCLEOTIDE SEQUENCE [LARGE SCALE GENOMIC DNA]</scope>
    <source>
        <strain evidence="7 8">DSM 22335</strain>
    </source>
</reference>
<feature type="transmembrane region" description="Helical" evidence="6">
    <location>
        <begin position="92"/>
        <end position="113"/>
    </location>
</feature>
<evidence type="ECO:0000256" key="5">
    <source>
        <dbReference type="ARBA" id="ARBA00023136"/>
    </source>
</evidence>
<name>A0A1T4N516_9BACT</name>
<sequence length="464" mass="52442">MLAAAITIYIARLLGAENYGKYIYMITATSLLPLFIGLGGEHVFIMEASRDMNLLPVFFSNAVFIRSVLTAVALVVAIITCFAFRVNDSWPFMLVLAGSLLAVFPNPLFLSLYRVKGIHIRPWVLLFITPLFFIGYLFLYRNMIDLSVVSTGFFFSQFIVFVLFIIDTRRIVEFKVDFKFLKMNVRKGIIFSVSQAFDFAFARLDIFMLQFLLGPFSVGIYAAGQRVVSLLQLIPSSFHIVELPEFHRISHDKQRLEARFRSLRKLLMELAMLCFGLLIINASYIVTVLFSDLYTDTVHIVILLAVSSAIVFVNYPYYMLAEAVNKIKQRMYVRIATFILTILFIYVMVQLLGTTGAAIGLITGQFLFMLFLHRLTKSENGGLLAIVKDFKFLPVFAILAIMSWSVKLVVSSSLTGALLSSFLFLVTVTIFEITINKGDIFKLVKTLKEQINSNSHDEGISGTE</sequence>
<dbReference type="Pfam" id="PF13440">
    <property type="entry name" value="Polysacc_synt_3"/>
    <property type="match status" value="1"/>
</dbReference>
<dbReference type="PANTHER" id="PTHR30250:SF11">
    <property type="entry name" value="O-ANTIGEN TRANSPORTER-RELATED"/>
    <property type="match status" value="1"/>
</dbReference>
<gene>
    <name evidence="7" type="ORF">SAMN04488132_10493</name>
</gene>
<evidence type="ECO:0000313" key="7">
    <source>
        <dbReference type="EMBL" id="SJZ74254.1"/>
    </source>
</evidence>
<dbReference type="EMBL" id="FUWH01000004">
    <property type="protein sequence ID" value="SJZ74254.1"/>
    <property type="molecule type" value="Genomic_DNA"/>
</dbReference>
<evidence type="ECO:0000256" key="2">
    <source>
        <dbReference type="ARBA" id="ARBA00022475"/>
    </source>
</evidence>
<accession>A0A1T4N516</accession>
<keyword evidence="3 6" id="KW-0812">Transmembrane</keyword>
<evidence type="ECO:0000256" key="1">
    <source>
        <dbReference type="ARBA" id="ARBA00004651"/>
    </source>
</evidence>
<dbReference type="PANTHER" id="PTHR30250">
    <property type="entry name" value="PST FAMILY PREDICTED COLANIC ACID TRANSPORTER"/>
    <property type="match status" value="1"/>
</dbReference>
<protein>
    <submittedName>
        <fullName evidence="7">Membrane protein involved in the export of O-antigen and teichoic acid</fullName>
    </submittedName>
</protein>
<dbReference type="STRING" id="413434.SAMN04488132_10493"/>
<evidence type="ECO:0000313" key="8">
    <source>
        <dbReference type="Proteomes" id="UP000190888"/>
    </source>
</evidence>
<keyword evidence="4 6" id="KW-1133">Transmembrane helix</keyword>
<feature type="transmembrane region" description="Helical" evidence="6">
    <location>
        <begin position="416"/>
        <end position="435"/>
    </location>
</feature>
<dbReference type="GO" id="GO:0005886">
    <property type="term" value="C:plasma membrane"/>
    <property type="evidence" value="ECO:0007669"/>
    <property type="project" value="UniProtKB-SubCell"/>
</dbReference>
<dbReference type="AlphaFoldDB" id="A0A1T4N516"/>
<feature type="transmembrane region" description="Helical" evidence="6">
    <location>
        <begin position="22"/>
        <end position="45"/>
    </location>
</feature>
<feature type="transmembrane region" description="Helical" evidence="6">
    <location>
        <begin position="392"/>
        <end position="410"/>
    </location>
</feature>
<feature type="transmembrane region" description="Helical" evidence="6">
    <location>
        <begin position="331"/>
        <end position="349"/>
    </location>
</feature>
<keyword evidence="8" id="KW-1185">Reference proteome</keyword>
<feature type="transmembrane region" description="Helical" evidence="6">
    <location>
        <begin position="57"/>
        <end position="86"/>
    </location>
</feature>
<feature type="transmembrane region" description="Helical" evidence="6">
    <location>
        <begin position="298"/>
        <end position="319"/>
    </location>
</feature>
<dbReference type="InterPro" id="IPR050833">
    <property type="entry name" value="Poly_Biosynth_Transport"/>
</dbReference>
<feature type="transmembrane region" description="Helical" evidence="6">
    <location>
        <begin position="120"/>
        <end position="140"/>
    </location>
</feature>
<comment type="subcellular location">
    <subcellularLocation>
        <location evidence="1">Cell membrane</location>
        <topology evidence="1">Multi-pass membrane protein</topology>
    </subcellularLocation>
</comment>
<feature type="transmembrane region" description="Helical" evidence="6">
    <location>
        <begin position="355"/>
        <end position="372"/>
    </location>
</feature>
<keyword evidence="2" id="KW-1003">Cell membrane</keyword>
<evidence type="ECO:0000256" key="3">
    <source>
        <dbReference type="ARBA" id="ARBA00022692"/>
    </source>
</evidence>
<feature type="transmembrane region" description="Helical" evidence="6">
    <location>
        <begin position="266"/>
        <end position="286"/>
    </location>
</feature>
<feature type="transmembrane region" description="Helical" evidence="6">
    <location>
        <begin position="146"/>
        <end position="166"/>
    </location>
</feature>
<evidence type="ECO:0000256" key="6">
    <source>
        <dbReference type="SAM" id="Phobius"/>
    </source>
</evidence>
<keyword evidence="5 6" id="KW-0472">Membrane</keyword>
<organism evidence="7 8">
    <name type="scientific">Sediminibacterium ginsengisoli</name>
    <dbReference type="NCBI Taxonomy" id="413434"/>
    <lineage>
        <taxon>Bacteria</taxon>
        <taxon>Pseudomonadati</taxon>
        <taxon>Bacteroidota</taxon>
        <taxon>Chitinophagia</taxon>
        <taxon>Chitinophagales</taxon>
        <taxon>Chitinophagaceae</taxon>
        <taxon>Sediminibacterium</taxon>
    </lineage>
</organism>
<proteinExistence type="predicted"/>
<evidence type="ECO:0000256" key="4">
    <source>
        <dbReference type="ARBA" id="ARBA00022989"/>
    </source>
</evidence>
<dbReference type="Proteomes" id="UP000190888">
    <property type="component" value="Unassembled WGS sequence"/>
</dbReference>